<dbReference type="Gene3D" id="3.40.50.11350">
    <property type="match status" value="1"/>
</dbReference>
<dbReference type="RefSeq" id="WP_257511024.1">
    <property type="nucleotide sequence ID" value="NZ_JANKHG010000014.1"/>
</dbReference>
<dbReference type="Proteomes" id="UP001165267">
    <property type="component" value="Unassembled WGS sequence"/>
</dbReference>
<evidence type="ECO:0008006" key="3">
    <source>
        <dbReference type="Google" id="ProtNLM"/>
    </source>
</evidence>
<comment type="caution">
    <text evidence="1">The sequence shown here is derived from an EMBL/GenBank/DDBJ whole genome shotgun (WGS) entry which is preliminary data.</text>
</comment>
<proteinExistence type="predicted"/>
<sequence length="313" mass="35208">MPKVYIDEFVGISNRLEALPLAFAIQKQYGHEIILDWSELDSFSVEGTRQAKIKPWHKLGARRLRDCSLSEFRELSKENVICRSLDGPSEYLDQVYLEVAARVKAATFVVDGIVSAFEKHSHRPVIGVHVRQGDYQLVEDAVYSINTQYPAVPVWWYYEAMHKAREIQPNAIFFLAHNGSANTLARLFDEFDVFQLDLQSPYKYKGTDHASRVNPVADLFALACCPTLLATPFSGYSHWAANVLGKPTTAIVPVPGCTSAEPKFARLDLYGKRFKVWRIDASRNGGHVEMLDDGWSGVDLARTADLSWIKPSA</sequence>
<keyword evidence="2" id="KW-1185">Reference proteome</keyword>
<reference evidence="1" key="1">
    <citation type="submission" date="2022-07" db="EMBL/GenBank/DDBJ databases">
        <authorList>
            <person name="Xamxidin M."/>
        </authorList>
    </citation>
    <scope>NUCLEOTIDE SEQUENCE</scope>
    <source>
        <strain evidence="1">YS8-69</strain>
    </source>
</reference>
<organism evidence="1 2">
    <name type="scientific">Limnobacter parvus</name>
    <dbReference type="NCBI Taxonomy" id="2939690"/>
    <lineage>
        <taxon>Bacteria</taxon>
        <taxon>Pseudomonadati</taxon>
        <taxon>Pseudomonadota</taxon>
        <taxon>Betaproteobacteria</taxon>
        <taxon>Burkholderiales</taxon>
        <taxon>Burkholderiaceae</taxon>
        <taxon>Limnobacter</taxon>
    </lineage>
</organism>
<evidence type="ECO:0000313" key="1">
    <source>
        <dbReference type="EMBL" id="MCR2745792.1"/>
    </source>
</evidence>
<dbReference type="EMBL" id="JANKHG010000014">
    <property type="protein sequence ID" value="MCR2745792.1"/>
    <property type="molecule type" value="Genomic_DNA"/>
</dbReference>
<evidence type="ECO:0000313" key="2">
    <source>
        <dbReference type="Proteomes" id="UP001165267"/>
    </source>
</evidence>
<gene>
    <name evidence="1" type="ORF">NSP04_03930</name>
</gene>
<name>A0ABT1XET8_9BURK</name>
<protein>
    <recommendedName>
        <fullName evidence="3">Alpha-1,2-fucosyltransferase</fullName>
    </recommendedName>
</protein>
<accession>A0ABT1XET8</accession>